<dbReference type="Proteomes" id="UP001457282">
    <property type="component" value="Unassembled WGS sequence"/>
</dbReference>
<dbReference type="PANTHER" id="PTHR46776">
    <property type="entry name" value="CYCLIN-DEPENDENT KINASE INHIBITOR 4-RELATED"/>
    <property type="match status" value="1"/>
</dbReference>
<keyword evidence="4" id="KW-0131">Cell cycle</keyword>
<gene>
    <name evidence="7" type="ORF">M0R45_004442</name>
</gene>
<comment type="subcellular location">
    <subcellularLocation>
        <location evidence="1">Nucleus</location>
        <location evidence="1">Nucleoplasm</location>
    </subcellularLocation>
</comment>
<dbReference type="GO" id="GO:0004861">
    <property type="term" value="F:cyclin-dependent protein serine/threonine kinase inhibitor activity"/>
    <property type="evidence" value="ECO:0007669"/>
    <property type="project" value="InterPro"/>
</dbReference>
<evidence type="ECO:0000313" key="7">
    <source>
        <dbReference type="EMBL" id="KAK9948888.1"/>
    </source>
</evidence>
<dbReference type="EMBL" id="JBEDUW010000001">
    <property type="protein sequence ID" value="KAK9948888.1"/>
    <property type="molecule type" value="Genomic_DNA"/>
</dbReference>
<evidence type="ECO:0000313" key="8">
    <source>
        <dbReference type="Proteomes" id="UP001457282"/>
    </source>
</evidence>
<comment type="similarity">
    <text evidence="2">Belongs to the CDI family. ICK/KRP subfamily.</text>
</comment>
<dbReference type="Pfam" id="PF02234">
    <property type="entry name" value="CDI"/>
    <property type="match status" value="1"/>
</dbReference>
<evidence type="ECO:0000256" key="5">
    <source>
        <dbReference type="SAM" id="MobiDB-lite"/>
    </source>
</evidence>
<name>A0AAW1YJT8_RUBAR</name>
<accession>A0AAW1YJT8</accession>
<feature type="compositionally biased region" description="Acidic residues" evidence="5">
    <location>
        <begin position="94"/>
        <end position="116"/>
    </location>
</feature>
<comment type="caution">
    <text evidence="7">The sequence shown here is derived from an EMBL/GenBank/DDBJ whole genome shotgun (WGS) entry which is preliminary data.</text>
</comment>
<dbReference type="AlphaFoldDB" id="A0AAW1YJT8"/>
<evidence type="ECO:0000259" key="6">
    <source>
        <dbReference type="Pfam" id="PF02234"/>
    </source>
</evidence>
<feature type="region of interest" description="Disordered" evidence="5">
    <location>
        <begin position="1"/>
        <end position="42"/>
    </location>
</feature>
<keyword evidence="8" id="KW-1185">Reference proteome</keyword>
<feature type="domain" description="Cyclin-dependent kinase inhibitor" evidence="6">
    <location>
        <begin position="156"/>
        <end position="201"/>
    </location>
</feature>
<dbReference type="InterPro" id="IPR044898">
    <property type="entry name" value="CDI_dom_sf"/>
</dbReference>
<protein>
    <recommendedName>
        <fullName evidence="6">Cyclin-dependent kinase inhibitor domain-containing protein</fullName>
    </recommendedName>
</protein>
<feature type="region of interest" description="Disordered" evidence="5">
    <location>
        <begin position="69"/>
        <end position="160"/>
    </location>
</feature>
<proteinExistence type="inferred from homology"/>
<feature type="compositionally biased region" description="Polar residues" evidence="5">
    <location>
        <begin position="133"/>
        <end position="154"/>
    </location>
</feature>
<evidence type="ECO:0000256" key="1">
    <source>
        <dbReference type="ARBA" id="ARBA00004642"/>
    </source>
</evidence>
<dbReference type="Gene3D" id="4.10.365.10">
    <property type="entry name" value="p27"/>
    <property type="match status" value="1"/>
</dbReference>
<evidence type="ECO:0000256" key="3">
    <source>
        <dbReference type="ARBA" id="ARBA00023013"/>
    </source>
</evidence>
<dbReference type="InterPro" id="IPR044275">
    <property type="entry name" value="KRP"/>
</dbReference>
<dbReference type="GO" id="GO:0005654">
    <property type="term" value="C:nucleoplasm"/>
    <property type="evidence" value="ECO:0007669"/>
    <property type="project" value="UniProtKB-SubCell"/>
</dbReference>
<evidence type="ECO:0000256" key="2">
    <source>
        <dbReference type="ARBA" id="ARBA00010274"/>
    </source>
</evidence>
<reference evidence="7 8" key="1">
    <citation type="journal article" date="2023" name="G3 (Bethesda)">
        <title>A chromosome-length genome assembly and annotation of blackberry (Rubus argutus, cv. 'Hillquist').</title>
        <authorList>
            <person name="Bruna T."/>
            <person name="Aryal R."/>
            <person name="Dudchenko O."/>
            <person name="Sargent D.J."/>
            <person name="Mead D."/>
            <person name="Buti M."/>
            <person name="Cavallini A."/>
            <person name="Hytonen T."/>
            <person name="Andres J."/>
            <person name="Pham M."/>
            <person name="Weisz D."/>
            <person name="Mascagni F."/>
            <person name="Usai G."/>
            <person name="Natali L."/>
            <person name="Bassil N."/>
            <person name="Fernandez G.E."/>
            <person name="Lomsadze A."/>
            <person name="Armour M."/>
            <person name="Olukolu B."/>
            <person name="Poorten T."/>
            <person name="Britton C."/>
            <person name="Davik J."/>
            <person name="Ashrafi H."/>
            <person name="Aiden E.L."/>
            <person name="Borodovsky M."/>
            <person name="Worthington M."/>
        </authorList>
    </citation>
    <scope>NUCLEOTIDE SEQUENCE [LARGE SCALE GENOMIC DNA]</scope>
    <source>
        <strain evidence="7">PI 553951</strain>
    </source>
</reference>
<feature type="compositionally biased region" description="Polar residues" evidence="5">
    <location>
        <begin position="1"/>
        <end position="13"/>
    </location>
</feature>
<dbReference type="GO" id="GO:0051726">
    <property type="term" value="P:regulation of cell cycle"/>
    <property type="evidence" value="ECO:0007669"/>
    <property type="project" value="InterPro"/>
</dbReference>
<sequence length="203" mass="22507">METKPATPSTSPANKRKAEIATQILKSPPPPPYAQLNKKPRRRVVSVSKIVPENGGVLEVKDADDAVCVSPRSSSGSDHVEEASCCSSNGSSELVEDGNMEFVDLEDDDHDDESDEVESRTYNPLAESRREMTPSSDLQPQSTAAEPRRGSSTAEKMPTELELEEFFTAAEKDIQNKFSQKYNYDIVKDAPLDGRYEWVRLKP</sequence>
<keyword evidence="3" id="KW-0649">Protein kinase inhibitor</keyword>
<dbReference type="InterPro" id="IPR003175">
    <property type="entry name" value="CDI_dom"/>
</dbReference>
<evidence type="ECO:0000256" key="4">
    <source>
        <dbReference type="ARBA" id="ARBA00023306"/>
    </source>
</evidence>
<organism evidence="7 8">
    <name type="scientific">Rubus argutus</name>
    <name type="common">Southern blackberry</name>
    <dbReference type="NCBI Taxonomy" id="59490"/>
    <lineage>
        <taxon>Eukaryota</taxon>
        <taxon>Viridiplantae</taxon>
        <taxon>Streptophyta</taxon>
        <taxon>Embryophyta</taxon>
        <taxon>Tracheophyta</taxon>
        <taxon>Spermatophyta</taxon>
        <taxon>Magnoliopsida</taxon>
        <taxon>eudicotyledons</taxon>
        <taxon>Gunneridae</taxon>
        <taxon>Pentapetalae</taxon>
        <taxon>rosids</taxon>
        <taxon>fabids</taxon>
        <taxon>Rosales</taxon>
        <taxon>Rosaceae</taxon>
        <taxon>Rosoideae</taxon>
        <taxon>Rosoideae incertae sedis</taxon>
        <taxon>Rubus</taxon>
    </lineage>
</organism>